<feature type="transmembrane region" description="Helical" evidence="1">
    <location>
        <begin position="55"/>
        <end position="74"/>
    </location>
</feature>
<feature type="transmembrane region" description="Helical" evidence="1">
    <location>
        <begin position="167"/>
        <end position="188"/>
    </location>
</feature>
<dbReference type="Proteomes" id="UP001556637">
    <property type="component" value="Unassembled WGS sequence"/>
</dbReference>
<name>A0ABV3T6R0_9GAMM</name>
<keyword evidence="3" id="KW-1185">Reference proteome</keyword>
<organism evidence="2 3">
    <name type="scientific">Spiribacter insolitus</name>
    <dbReference type="NCBI Taxonomy" id="3122417"/>
    <lineage>
        <taxon>Bacteria</taxon>
        <taxon>Pseudomonadati</taxon>
        <taxon>Pseudomonadota</taxon>
        <taxon>Gammaproteobacteria</taxon>
        <taxon>Chromatiales</taxon>
        <taxon>Ectothiorhodospiraceae</taxon>
        <taxon>Spiribacter</taxon>
    </lineage>
</organism>
<feature type="transmembrane region" description="Helical" evidence="1">
    <location>
        <begin position="208"/>
        <end position="228"/>
    </location>
</feature>
<keyword evidence="1" id="KW-0472">Membrane</keyword>
<protein>
    <recommendedName>
        <fullName evidence="4">YrhK domain-containing protein</fullName>
    </recommendedName>
</protein>
<feature type="transmembrane region" description="Helical" evidence="1">
    <location>
        <begin position="83"/>
        <end position="103"/>
    </location>
</feature>
<proteinExistence type="predicted"/>
<evidence type="ECO:0000256" key="1">
    <source>
        <dbReference type="SAM" id="Phobius"/>
    </source>
</evidence>
<feature type="transmembrane region" description="Helical" evidence="1">
    <location>
        <begin position="234"/>
        <end position="260"/>
    </location>
</feature>
<gene>
    <name evidence="2" type="ORF">V6X30_05700</name>
</gene>
<comment type="caution">
    <text evidence="2">The sequence shown here is derived from an EMBL/GenBank/DDBJ whole genome shotgun (WGS) entry which is preliminary data.</text>
</comment>
<keyword evidence="1" id="KW-1133">Transmembrane helix</keyword>
<accession>A0ABV3T6R0</accession>
<reference evidence="2 3" key="1">
    <citation type="submission" date="2024-02" db="EMBL/GenBank/DDBJ databases">
        <title>New especies of Spiribacter isolated from saline water.</title>
        <authorList>
            <person name="Leon M.J."/>
            <person name="De La Haba R."/>
            <person name="Sanchez-Porro C."/>
            <person name="Ventosa A."/>
        </authorList>
    </citation>
    <scope>NUCLEOTIDE SEQUENCE [LARGE SCALE GENOMIC DNA]</scope>
    <source>
        <strain evidence="3">ag22IC4-189</strain>
    </source>
</reference>
<keyword evidence="1" id="KW-0812">Transmembrane</keyword>
<sequence>MITRGVAGFVTFRRFQRHGREVIWRARQHRKGLQRHHRDVAAPFWQRPGYNAGTASFFAVGSLLFMLGAGLSLVPNPLTPTQIAIVFFAGSIPFTIGGFLQNFQAANTTDFSPSGDVQPGRRLHLVGWRPGSLGWLSTVTQFIGTVAFNFNTFDAIHPIAGWYDQDITIWVPGMIGSVLFLVSGYLAFMEASHGFWSWRPASLDWWIVSVNLLGCIFFMTAAITAFIPDGRAPAWIGIIANVHLWLGGACFFIAALLTIIESRQSEAANAAAPGNQPS</sequence>
<evidence type="ECO:0000313" key="2">
    <source>
        <dbReference type="EMBL" id="MEX0430887.1"/>
    </source>
</evidence>
<evidence type="ECO:0008006" key="4">
    <source>
        <dbReference type="Google" id="ProtNLM"/>
    </source>
</evidence>
<dbReference type="EMBL" id="JBAKFF010000001">
    <property type="protein sequence ID" value="MEX0430887.1"/>
    <property type="molecule type" value="Genomic_DNA"/>
</dbReference>
<dbReference type="RefSeq" id="WP_367983662.1">
    <property type="nucleotide sequence ID" value="NZ_JBAKFF010000001.1"/>
</dbReference>
<evidence type="ECO:0000313" key="3">
    <source>
        <dbReference type="Proteomes" id="UP001556637"/>
    </source>
</evidence>